<feature type="domain" description="eRF1" evidence="1">
    <location>
        <begin position="198"/>
        <end position="294"/>
    </location>
</feature>
<dbReference type="Pfam" id="PF03465">
    <property type="entry name" value="eRF1_3"/>
    <property type="match status" value="1"/>
</dbReference>
<dbReference type="Ensembl" id="ENSCCET00000021899.1">
    <property type="protein sequence ID" value="ENSCCEP00000014082.1"/>
    <property type="gene ID" value="ENSCCEG00000013467.1"/>
</dbReference>
<evidence type="ECO:0000313" key="4">
    <source>
        <dbReference type="Proteomes" id="UP000694410"/>
    </source>
</evidence>
<dbReference type="Pfam" id="PF03464">
    <property type="entry name" value="eRF1_2"/>
    <property type="match status" value="1"/>
</dbReference>
<evidence type="ECO:0000313" key="3">
    <source>
        <dbReference type="Ensembl" id="ENSCCEP00000014082.1"/>
    </source>
</evidence>
<dbReference type="Gene3D" id="3.30.420.60">
    <property type="entry name" value="eRF1 domain 2"/>
    <property type="match status" value="1"/>
</dbReference>
<dbReference type="SUPFAM" id="SSF55315">
    <property type="entry name" value="L30e-like"/>
    <property type="match status" value="1"/>
</dbReference>
<dbReference type="InterPro" id="IPR004403">
    <property type="entry name" value="Peptide_chain-rel_eRF1/aRF1"/>
</dbReference>
<name>A0A8C0ZE49_CYACU</name>
<evidence type="ECO:0000259" key="2">
    <source>
        <dbReference type="Pfam" id="PF03465"/>
    </source>
</evidence>
<accession>A0A8C0ZE49</accession>
<sequence>MPLSGLLRCDVLVVCAQHSEEQQAALQEAQGSWSKENSSSTLVPCCSQPLMSSANCLLVTPGPLSFVEWGGTKCSKSSVPSEAVQQRLLGCAASAGLEIVYKGDGFSSRYRERGCAQMFSFYRVVSLYRKKRNIFLCGEKSPGGNEPSLFHGSPSAHGRPESGGCSCPWLWLFGASCVLRALLGCSGSPMAAPSLPAGRGGQSALRFARLRMEKRHNYVRKVAETAVQLFISGDKVNVAGLVLAGSADFKTELSQSDMFDQRLQSKVLKLVDISYGGENGFNQAIELSTEVLSNVKFIQEKKLIGRYFDEISQDTGKYCFGVEDTLKALEMGAVEILIVYENLDIMRYVLHCQGTEEEKILYLTPEQEKDKSHFTDKETGQEHELIESMPLLEWFANNYKKFGATLEIVTDKSQEGSQFVKGFGGIGGKLQEEDVFVLFIGWFDNLVPAQVGLILFLLVMKAVQQTVVFTRVDSFPVQLDVGPCWALSLYSYVPQSLCPWRAQGWAGSPCSCWSSGRPCASGPVCAQGFGGSPSPVPEALRAPAHLSEPPCTLLPHLLLLF</sequence>
<dbReference type="InterPro" id="IPR042226">
    <property type="entry name" value="eFR1_2_sf"/>
</dbReference>
<dbReference type="GO" id="GO:0003747">
    <property type="term" value="F:translation release factor activity"/>
    <property type="evidence" value="ECO:0007669"/>
    <property type="project" value="InterPro"/>
</dbReference>
<reference evidence="3" key="1">
    <citation type="submission" date="2025-08" db="UniProtKB">
        <authorList>
            <consortium name="Ensembl"/>
        </authorList>
    </citation>
    <scope>IDENTIFICATION</scope>
</reference>
<dbReference type="FunFam" id="3.30.1330.30:FF:000009">
    <property type="entry name" value="Eukaryotic peptide chain release factor subunit 1"/>
    <property type="match status" value="1"/>
</dbReference>
<dbReference type="InterPro" id="IPR029064">
    <property type="entry name" value="Ribosomal_eL30-like_sf"/>
</dbReference>
<organism evidence="3 4">
    <name type="scientific">Cyanistes caeruleus</name>
    <name type="common">Eurasian blue tit</name>
    <name type="synonym">Parus caeruleus</name>
    <dbReference type="NCBI Taxonomy" id="156563"/>
    <lineage>
        <taxon>Eukaryota</taxon>
        <taxon>Metazoa</taxon>
        <taxon>Chordata</taxon>
        <taxon>Craniata</taxon>
        <taxon>Vertebrata</taxon>
        <taxon>Euteleostomi</taxon>
        <taxon>Archelosauria</taxon>
        <taxon>Archosauria</taxon>
        <taxon>Dinosauria</taxon>
        <taxon>Saurischia</taxon>
        <taxon>Theropoda</taxon>
        <taxon>Coelurosauria</taxon>
        <taxon>Aves</taxon>
        <taxon>Neognathae</taxon>
        <taxon>Neoaves</taxon>
        <taxon>Telluraves</taxon>
        <taxon>Australaves</taxon>
        <taxon>Passeriformes</taxon>
        <taxon>Paridae</taxon>
        <taxon>Cyanistes</taxon>
    </lineage>
</organism>
<dbReference type="InterPro" id="IPR005142">
    <property type="entry name" value="eRF1_3"/>
</dbReference>
<reference evidence="3" key="2">
    <citation type="submission" date="2025-09" db="UniProtKB">
        <authorList>
            <consortium name="Ensembl"/>
        </authorList>
    </citation>
    <scope>IDENTIFICATION</scope>
</reference>
<dbReference type="InterPro" id="IPR005141">
    <property type="entry name" value="eRF1_2"/>
</dbReference>
<dbReference type="PANTHER" id="PTHR10113">
    <property type="entry name" value="PEPTIDE CHAIN RELEASE FACTOR SUBUNIT 1"/>
    <property type="match status" value="1"/>
</dbReference>
<dbReference type="AlphaFoldDB" id="A0A8C0ZE49"/>
<dbReference type="SUPFAM" id="SSF53137">
    <property type="entry name" value="Translational machinery components"/>
    <property type="match status" value="1"/>
</dbReference>
<dbReference type="Proteomes" id="UP000694410">
    <property type="component" value="Unplaced"/>
</dbReference>
<keyword evidence="4" id="KW-1185">Reference proteome</keyword>
<evidence type="ECO:0000259" key="1">
    <source>
        <dbReference type="Pfam" id="PF03464"/>
    </source>
</evidence>
<dbReference type="Gene3D" id="3.30.1330.30">
    <property type="match status" value="1"/>
</dbReference>
<feature type="domain" description="eRF1" evidence="2">
    <location>
        <begin position="297"/>
        <end position="430"/>
    </location>
</feature>
<gene>
    <name evidence="3" type="primary">ETF1</name>
</gene>
<protein>
    <submittedName>
        <fullName evidence="3">Eukaryotic translation termination factor 1</fullName>
    </submittedName>
</protein>
<proteinExistence type="predicted"/>